<comment type="subcellular location">
    <subcellularLocation>
        <location evidence="1">Endoplasmic reticulum membrane</location>
        <topology evidence="1">Multi-pass membrane protein</topology>
    </subcellularLocation>
</comment>
<keyword evidence="3 9" id="KW-0812">Transmembrane</keyword>
<reference evidence="10" key="2">
    <citation type="submission" date="2025-09" db="UniProtKB">
        <authorList>
            <consortium name="Ensembl"/>
        </authorList>
    </citation>
    <scope>IDENTIFICATION</scope>
</reference>
<evidence type="ECO:0000256" key="8">
    <source>
        <dbReference type="SAM" id="MobiDB-lite"/>
    </source>
</evidence>
<dbReference type="InterPro" id="IPR009617">
    <property type="entry name" value="Seipin"/>
</dbReference>
<evidence type="ECO:0000256" key="4">
    <source>
        <dbReference type="ARBA" id="ARBA00022824"/>
    </source>
</evidence>
<evidence type="ECO:0000313" key="11">
    <source>
        <dbReference type="Proteomes" id="UP000264820"/>
    </source>
</evidence>
<dbReference type="Pfam" id="PF06775">
    <property type="entry name" value="Seipin"/>
    <property type="match status" value="1"/>
</dbReference>
<name>A0A3Q2Y0Z7_HIPCM</name>
<reference evidence="10" key="1">
    <citation type="submission" date="2025-08" db="UniProtKB">
        <authorList>
            <consortium name="Ensembl"/>
        </authorList>
    </citation>
    <scope>IDENTIFICATION</scope>
</reference>
<dbReference type="GO" id="GO:0006629">
    <property type="term" value="P:lipid metabolic process"/>
    <property type="evidence" value="ECO:0007669"/>
    <property type="project" value="UniProtKB-KW"/>
</dbReference>
<keyword evidence="11" id="KW-1185">Reference proteome</keyword>
<dbReference type="GO" id="GO:0005789">
    <property type="term" value="C:endoplasmic reticulum membrane"/>
    <property type="evidence" value="ECO:0007669"/>
    <property type="project" value="UniProtKB-SubCell"/>
</dbReference>
<dbReference type="PANTHER" id="PTHR21212:SF0">
    <property type="entry name" value="SEIPIN"/>
    <property type="match status" value="1"/>
</dbReference>
<sequence>MYEFQEPPSGQWPSEPQRGGAARFRTGGSATGTGSSTMGGAMGPVLHWLNDVAAVTLLKARRTLFQAAVLFCVLGLLLWVSIFLYGSFYYSYMPTVSFSAPVHFYYSSDCDRCFELKCFSAHWLVLKVKGSPAMCLSAGLSYGTKRY</sequence>
<dbReference type="Proteomes" id="UP000264820">
    <property type="component" value="Unplaced"/>
</dbReference>
<evidence type="ECO:0000313" key="10">
    <source>
        <dbReference type="Ensembl" id="ENSHCOP00000006441.1"/>
    </source>
</evidence>
<feature type="region of interest" description="Disordered" evidence="8">
    <location>
        <begin position="1"/>
        <end position="36"/>
    </location>
</feature>
<evidence type="ECO:0000256" key="5">
    <source>
        <dbReference type="ARBA" id="ARBA00022989"/>
    </source>
</evidence>
<dbReference type="Ensembl" id="ENSHCOT00000003679.1">
    <property type="protein sequence ID" value="ENSHCOP00000006441.1"/>
    <property type="gene ID" value="ENSHCOG00000008238.1"/>
</dbReference>
<evidence type="ECO:0000256" key="2">
    <source>
        <dbReference type="ARBA" id="ARBA00022064"/>
    </source>
</evidence>
<keyword evidence="4" id="KW-0256">Endoplasmic reticulum</keyword>
<evidence type="ECO:0000256" key="3">
    <source>
        <dbReference type="ARBA" id="ARBA00022692"/>
    </source>
</evidence>
<dbReference type="PANTHER" id="PTHR21212">
    <property type="entry name" value="BERNARDINELLI-SEIP CONGENITAL LIPODYSTROPHY 2 HOMOLOG BSCL2 PROTEIN"/>
    <property type="match status" value="1"/>
</dbReference>
<keyword evidence="7 9" id="KW-0472">Membrane</keyword>
<organism evidence="10 11">
    <name type="scientific">Hippocampus comes</name>
    <name type="common">Tiger tail seahorse</name>
    <dbReference type="NCBI Taxonomy" id="109280"/>
    <lineage>
        <taxon>Eukaryota</taxon>
        <taxon>Metazoa</taxon>
        <taxon>Chordata</taxon>
        <taxon>Craniata</taxon>
        <taxon>Vertebrata</taxon>
        <taxon>Euteleostomi</taxon>
        <taxon>Actinopterygii</taxon>
        <taxon>Neopterygii</taxon>
        <taxon>Teleostei</taxon>
        <taxon>Neoteleostei</taxon>
        <taxon>Acanthomorphata</taxon>
        <taxon>Syngnathiaria</taxon>
        <taxon>Syngnathiformes</taxon>
        <taxon>Syngnathoidei</taxon>
        <taxon>Syngnathidae</taxon>
        <taxon>Hippocampus</taxon>
    </lineage>
</organism>
<evidence type="ECO:0000256" key="1">
    <source>
        <dbReference type="ARBA" id="ARBA00004477"/>
    </source>
</evidence>
<evidence type="ECO:0000256" key="7">
    <source>
        <dbReference type="ARBA" id="ARBA00023136"/>
    </source>
</evidence>
<dbReference type="GO" id="GO:0140042">
    <property type="term" value="P:lipid droplet formation"/>
    <property type="evidence" value="ECO:0007669"/>
    <property type="project" value="UniProtKB-ARBA"/>
</dbReference>
<dbReference type="STRING" id="109280.ENSHCOP00000006441"/>
<accession>A0A3Q2Y0Z7</accession>
<dbReference type="GeneTree" id="ENSGT00940000169873"/>
<feature type="compositionally biased region" description="Low complexity" evidence="8">
    <location>
        <begin position="18"/>
        <end position="36"/>
    </location>
</feature>
<evidence type="ECO:0000256" key="9">
    <source>
        <dbReference type="SAM" id="Phobius"/>
    </source>
</evidence>
<keyword evidence="6" id="KW-0443">Lipid metabolism</keyword>
<protein>
    <recommendedName>
        <fullName evidence="2">Seipin</fullName>
    </recommendedName>
</protein>
<proteinExistence type="predicted"/>
<evidence type="ECO:0000256" key="6">
    <source>
        <dbReference type="ARBA" id="ARBA00023098"/>
    </source>
</evidence>
<feature type="transmembrane region" description="Helical" evidence="9">
    <location>
        <begin position="67"/>
        <end position="90"/>
    </location>
</feature>
<dbReference type="AlphaFoldDB" id="A0A3Q2Y0Z7"/>
<keyword evidence="5 9" id="KW-1133">Transmembrane helix</keyword>